<sequence length="355" mass="39597">MYQKRALVAGATGIVGLNVAEHLRDLGGWEITGLSRRPPIGASYMQTHAVDLLDREAALKTLATLRPTHVYFCTWTLGKNEDENIRLNGGMLRTLLDGIAAAGTVEHVAVVTGTKHYLGPFEDYGKVTPVTPFREDAPRLTKKNFYYELEDVVMDYAARHGYGWSVHRSHTIIGYAVGNLMNIGATLATFASICKATGRPFTFPGTPTAYHGINDITDARLLAKHIVWASTEPNARNEAFNATNGDVFRWDQLWKRIADYFGIEVGAYPGQYNSLTDRMQGLDPDWQALVRQHGLQPHALDRLASPWHTDLDLGRPMECLHSMAKSRALGFGEIQDTEKSFIDVFDRLRAERIIP</sequence>
<dbReference type="Gene3D" id="3.40.50.720">
    <property type="entry name" value="NAD(P)-binding Rossmann-like Domain"/>
    <property type="match status" value="1"/>
</dbReference>
<comment type="caution">
    <text evidence="2">The sequence shown here is derived from an EMBL/GenBank/DDBJ whole genome shotgun (WGS) entry which is preliminary data.</text>
</comment>
<dbReference type="InterPro" id="IPR036291">
    <property type="entry name" value="NAD(P)-bd_dom_sf"/>
</dbReference>
<keyword evidence="3" id="KW-1185">Reference proteome</keyword>
<reference evidence="2 3" key="1">
    <citation type="submission" date="2019-03" db="EMBL/GenBank/DDBJ databases">
        <title>Genomic Encyclopedia of Type Strains, Phase IV (KMG-IV): sequencing the most valuable type-strain genomes for metagenomic binning, comparative biology and taxonomic classification.</title>
        <authorList>
            <person name="Goeker M."/>
        </authorList>
    </citation>
    <scope>NUCLEOTIDE SEQUENCE [LARGE SCALE GENOMIC DNA]</scope>
    <source>
        <strain evidence="2 3">DSM 18401</strain>
    </source>
</reference>
<accession>A0A4R2C659</accession>
<evidence type="ECO:0000313" key="2">
    <source>
        <dbReference type="EMBL" id="TCN35711.1"/>
    </source>
</evidence>
<evidence type="ECO:0000259" key="1">
    <source>
        <dbReference type="Pfam" id="PF22917"/>
    </source>
</evidence>
<dbReference type="PANTHER" id="PTHR32487:SF0">
    <property type="entry name" value="3-OXO-DELTA(4,5)-STEROID 5-BETA-REDUCTASE"/>
    <property type="match status" value="1"/>
</dbReference>
<name>A0A4R2C659_SHIGR</name>
<dbReference type="EMBL" id="SLVX01000026">
    <property type="protein sequence ID" value="TCN35711.1"/>
    <property type="molecule type" value="Genomic_DNA"/>
</dbReference>
<evidence type="ECO:0000313" key="3">
    <source>
        <dbReference type="Proteomes" id="UP000295351"/>
    </source>
</evidence>
<feature type="domain" description="PRISE-like Rossmann-fold" evidence="1">
    <location>
        <begin position="66"/>
        <end position="355"/>
    </location>
</feature>
<gene>
    <name evidence="2" type="ORF">EV665_12633</name>
</gene>
<protein>
    <submittedName>
        <fullName evidence="2">Nucleoside-diphosphate-sugar epimerase</fullName>
    </submittedName>
</protein>
<dbReference type="CDD" id="cd08948">
    <property type="entry name" value="5beta-POR_like_SDR_a"/>
    <property type="match status" value="1"/>
</dbReference>
<dbReference type="SUPFAM" id="SSF51735">
    <property type="entry name" value="NAD(P)-binding Rossmann-fold domains"/>
    <property type="match status" value="1"/>
</dbReference>
<dbReference type="Proteomes" id="UP000295351">
    <property type="component" value="Unassembled WGS sequence"/>
</dbReference>
<proteinExistence type="predicted"/>
<dbReference type="AlphaFoldDB" id="A0A4R2C659"/>
<organism evidence="2 3">
    <name type="scientific">Shinella granuli</name>
    <dbReference type="NCBI Taxonomy" id="323621"/>
    <lineage>
        <taxon>Bacteria</taxon>
        <taxon>Pseudomonadati</taxon>
        <taxon>Pseudomonadota</taxon>
        <taxon>Alphaproteobacteria</taxon>
        <taxon>Hyphomicrobiales</taxon>
        <taxon>Rhizobiaceae</taxon>
        <taxon>Shinella</taxon>
    </lineage>
</organism>
<dbReference type="InterPro" id="IPR055222">
    <property type="entry name" value="PRISE-like_Rossmann-fold"/>
</dbReference>
<dbReference type="Pfam" id="PF22917">
    <property type="entry name" value="PRISE"/>
    <property type="match status" value="1"/>
</dbReference>
<dbReference type="RefSeq" id="WP_133036484.1">
    <property type="nucleotide sequence ID" value="NZ_BAABEI010000001.1"/>
</dbReference>
<dbReference type="PANTHER" id="PTHR32487">
    <property type="entry name" value="3-OXO-DELTA(4,5)-STEROID 5-BETA-REDUCTASE"/>
    <property type="match status" value="1"/>
</dbReference>